<reference evidence="1 2" key="1">
    <citation type="submission" date="2024-02" db="EMBL/GenBank/DDBJ databases">
        <title>Deinococcus carri NBRC 110142.</title>
        <authorList>
            <person name="Ichikawa N."/>
            <person name="Katano-Makiyama Y."/>
            <person name="Hidaka K."/>
        </authorList>
    </citation>
    <scope>NUCLEOTIDE SEQUENCE [LARGE SCALE GENOMIC DNA]</scope>
    <source>
        <strain evidence="1 2">NBRC 110142</strain>
    </source>
</reference>
<name>A0ABP9WBS5_9DEIO</name>
<dbReference type="InterPro" id="IPR056931">
    <property type="entry name" value="D14-like"/>
</dbReference>
<evidence type="ECO:0000313" key="2">
    <source>
        <dbReference type="Proteomes" id="UP001401887"/>
    </source>
</evidence>
<dbReference type="EMBL" id="BAABRP010000024">
    <property type="protein sequence ID" value="GAA5514786.1"/>
    <property type="molecule type" value="Genomic_DNA"/>
</dbReference>
<dbReference type="Proteomes" id="UP001401887">
    <property type="component" value="Unassembled WGS sequence"/>
</dbReference>
<comment type="caution">
    <text evidence="1">The sequence shown here is derived from an EMBL/GenBank/DDBJ whole genome shotgun (WGS) entry which is preliminary data.</text>
</comment>
<proteinExistence type="predicted"/>
<organism evidence="1 2">
    <name type="scientific">Deinococcus carri</name>
    <dbReference type="NCBI Taxonomy" id="1211323"/>
    <lineage>
        <taxon>Bacteria</taxon>
        <taxon>Thermotogati</taxon>
        <taxon>Deinococcota</taxon>
        <taxon>Deinococci</taxon>
        <taxon>Deinococcales</taxon>
        <taxon>Deinococcaceae</taxon>
        <taxon>Deinococcus</taxon>
    </lineage>
</organism>
<dbReference type="RefSeq" id="WP_345467908.1">
    <property type="nucleotide sequence ID" value="NZ_BAABRP010000024.1"/>
</dbReference>
<evidence type="ECO:0008006" key="3">
    <source>
        <dbReference type="Google" id="ProtNLM"/>
    </source>
</evidence>
<protein>
    <recommendedName>
        <fullName evidence="3">Holliday junction resolvase</fullName>
    </recommendedName>
</protein>
<gene>
    <name evidence="1" type="ORF">Dcar01_03547</name>
</gene>
<dbReference type="Gene3D" id="3.40.1350.10">
    <property type="match status" value="1"/>
</dbReference>
<keyword evidence="2" id="KW-1185">Reference proteome</keyword>
<evidence type="ECO:0000313" key="1">
    <source>
        <dbReference type="EMBL" id="GAA5514786.1"/>
    </source>
</evidence>
<accession>A0ABP9WBS5</accession>
<dbReference type="InterPro" id="IPR011856">
    <property type="entry name" value="tRNA_endonuc-like_dom_sf"/>
</dbReference>
<sequence>MTAPTRKKPVNSRAKGANGERELAKVLTDLGYPARRGQQFRGGAESPDVVCESLKGWHIEAKRTATCQMFSPATLKNWMEQARRDCGGRRMPIVIHRWNGARDWWVLVMPYARPWYWQRLDLFLKVERELQTIWGLPE</sequence>
<dbReference type="Pfam" id="PF24608">
    <property type="entry name" value="PDDEXK_15"/>
    <property type="match status" value="1"/>
</dbReference>